<dbReference type="Gene3D" id="3.50.30.10">
    <property type="entry name" value="Phosphohistidine domain"/>
    <property type="match status" value="1"/>
</dbReference>
<dbReference type="Gene3D" id="1.10.189.10">
    <property type="entry name" value="Pyruvate Phosphate Dikinase, domain 2"/>
    <property type="match status" value="1"/>
</dbReference>
<feature type="binding site" evidence="13">
    <location>
        <position position="813"/>
    </location>
    <ligand>
        <name>Mg(2+)</name>
        <dbReference type="ChEBI" id="CHEBI:18420"/>
    </ligand>
</feature>
<keyword evidence="14" id="KW-0732">Signal</keyword>
<dbReference type="Pfam" id="PF02896">
    <property type="entry name" value="PEP-utilizers_C"/>
    <property type="match status" value="1"/>
</dbReference>
<feature type="domain" description="Pyruvate phosphate dikinase AMP/ATP-binding" evidence="16">
    <location>
        <begin position="352"/>
        <end position="411"/>
    </location>
</feature>
<feature type="binding site" evidence="12">
    <location>
        <position position="837"/>
    </location>
    <ligand>
        <name>substrate</name>
    </ligand>
</feature>
<feature type="domain" description="Pyruvate phosphate dikinase AMP/ATP-binding" evidence="16">
    <location>
        <begin position="111"/>
        <end position="344"/>
    </location>
</feature>
<dbReference type="Gene3D" id="3.30.470.20">
    <property type="entry name" value="ATP-grasp fold, B domain"/>
    <property type="match status" value="1"/>
</dbReference>
<feature type="binding site" evidence="12">
    <location>
        <position position="835"/>
    </location>
    <ligand>
        <name>substrate</name>
    </ligand>
</feature>
<evidence type="ECO:0000256" key="10">
    <source>
        <dbReference type="PIRNR" id="PIRNR000853"/>
    </source>
</evidence>
<keyword evidence="8" id="KW-0067">ATP-binding</keyword>
<evidence type="ECO:0000256" key="12">
    <source>
        <dbReference type="PIRSR" id="PIRSR000853-2"/>
    </source>
</evidence>
<dbReference type="InterPro" id="IPR018274">
    <property type="entry name" value="PEP_util_AS"/>
</dbReference>
<evidence type="ECO:0000256" key="5">
    <source>
        <dbReference type="ARBA" id="ARBA00022723"/>
    </source>
</evidence>
<dbReference type="InterPro" id="IPR000121">
    <property type="entry name" value="PEP_util_C"/>
</dbReference>
<feature type="domain" description="PEP-utilising enzyme mobile" evidence="15">
    <location>
        <begin position="476"/>
        <end position="557"/>
    </location>
</feature>
<dbReference type="GO" id="GO:0016301">
    <property type="term" value="F:kinase activity"/>
    <property type="evidence" value="ECO:0007669"/>
    <property type="project" value="UniProtKB-UniRule"/>
</dbReference>
<dbReference type="InterPro" id="IPR040442">
    <property type="entry name" value="Pyrv_kinase-like_dom_sf"/>
</dbReference>
<dbReference type="SUPFAM" id="SSF52009">
    <property type="entry name" value="Phosphohistidine domain"/>
    <property type="match status" value="1"/>
</dbReference>
<dbReference type="Pfam" id="PF01326">
    <property type="entry name" value="PPDK_N"/>
    <property type="match status" value="2"/>
</dbReference>
<evidence type="ECO:0000259" key="15">
    <source>
        <dbReference type="Pfam" id="PF00391"/>
    </source>
</evidence>
<keyword evidence="7" id="KW-0418">Kinase</keyword>
<evidence type="ECO:0000256" key="8">
    <source>
        <dbReference type="ARBA" id="ARBA00022840"/>
    </source>
</evidence>
<comment type="cofactor">
    <cofactor evidence="1 10 13">
        <name>Mg(2+)</name>
        <dbReference type="ChEBI" id="CHEBI:18420"/>
    </cofactor>
</comment>
<feature type="active site" description="Tele-phosphohistidine intermediate" evidence="11">
    <location>
        <position position="509"/>
    </location>
</feature>
<dbReference type="InterPro" id="IPR002192">
    <property type="entry name" value="PPDK_AMP/ATP-bd"/>
</dbReference>
<feature type="chain" id="PRO_5031127787" description="Pyruvate, phosphate dikinase" evidence="14">
    <location>
        <begin position="17"/>
        <end position="947"/>
    </location>
</feature>
<accession>A0A7S3JXX8</accession>
<proteinExistence type="inferred from homology"/>
<dbReference type="PIRSF" id="PIRSF000853">
    <property type="entry name" value="PPDK"/>
    <property type="match status" value="1"/>
</dbReference>
<comment type="similarity">
    <text evidence="2 10">Belongs to the PEP-utilizing enzyme family.</text>
</comment>
<dbReference type="PANTHER" id="PTHR22931:SF9">
    <property type="entry name" value="PYRUVATE, PHOSPHATE DIKINASE 1, CHLOROPLASTIC"/>
    <property type="match status" value="1"/>
</dbReference>
<dbReference type="GO" id="GO:0005524">
    <property type="term" value="F:ATP binding"/>
    <property type="evidence" value="ECO:0007669"/>
    <property type="project" value="UniProtKB-UniRule"/>
</dbReference>
<keyword evidence="9 13" id="KW-0460">Magnesium</keyword>
<name>A0A7S3JXX8_9STRA</name>
<evidence type="ECO:0000259" key="17">
    <source>
        <dbReference type="Pfam" id="PF02896"/>
    </source>
</evidence>
<feature type="binding site" evidence="12">
    <location>
        <position position="836"/>
    </location>
    <ligand>
        <name>substrate</name>
    </ligand>
</feature>
<dbReference type="SUPFAM" id="SSF56059">
    <property type="entry name" value="Glutathione synthetase ATP-binding domain-like"/>
    <property type="match status" value="1"/>
</dbReference>
<evidence type="ECO:0000256" key="6">
    <source>
        <dbReference type="ARBA" id="ARBA00022741"/>
    </source>
</evidence>
<feature type="binding site" evidence="12">
    <location>
        <position position="630"/>
    </location>
    <ligand>
        <name>substrate</name>
    </ligand>
</feature>
<dbReference type="Gene3D" id="3.30.1490.20">
    <property type="entry name" value="ATP-grasp fold, A domain"/>
    <property type="match status" value="1"/>
</dbReference>
<evidence type="ECO:0000256" key="1">
    <source>
        <dbReference type="ARBA" id="ARBA00001946"/>
    </source>
</evidence>
<evidence type="ECO:0000256" key="14">
    <source>
        <dbReference type="SAM" id="SignalP"/>
    </source>
</evidence>
<reference evidence="18" key="1">
    <citation type="submission" date="2021-01" db="EMBL/GenBank/DDBJ databases">
        <authorList>
            <person name="Corre E."/>
            <person name="Pelletier E."/>
            <person name="Niang G."/>
            <person name="Scheremetjew M."/>
            <person name="Finn R."/>
            <person name="Kale V."/>
            <person name="Holt S."/>
            <person name="Cochrane G."/>
            <person name="Meng A."/>
            <person name="Brown T."/>
            <person name="Cohen L."/>
        </authorList>
    </citation>
    <scope>NUCLEOTIDE SEQUENCE</scope>
    <source>
        <strain evidence="18">CCMP1510</strain>
    </source>
</reference>
<keyword evidence="5 13" id="KW-0479">Metal-binding</keyword>
<dbReference type="PANTHER" id="PTHR22931">
    <property type="entry name" value="PHOSPHOENOLPYRUVATE DIKINASE-RELATED"/>
    <property type="match status" value="1"/>
</dbReference>
<evidence type="ECO:0000256" key="11">
    <source>
        <dbReference type="PIRSR" id="PIRSR000853-1"/>
    </source>
</evidence>
<dbReference type="InterPro" id="IPR008279">
    <property type="entry name" value="PEP-util_enz_mobile_dom"/>
</dbReference>
<dbReference type="AlphaFoldDB" id="A0A7S3JXX8"/>
<feature type="binding site" evidence="12">
    <location>
        <position position="813"/>
    </location>
    <ligand>
        <name>substrate</name>
    </ligand>
</feature>
<dbReference type="PROSITE" id="PS00370">
    <property type="entry name" value="PEP_ENZYMES_PHOS_SITE"/>
    <property type="match status" value="1"/>
</dbReference>
<dbReference type="Gene3D" id="3.20.20.60">
    <property type="entry name" value="Phosphoenolpyruvate-binding domains"/>
    <property type="match status" value="1"/>
</dbReference>
<feature type="domain" description="PEP-utilising enzyme C-terminal" evidence="17">
    <location>
        <begin position="588"/>
        <end position="937"/>
    </location>
</feature>
<comment type="catalytic activity">
    <reaction evidence="10">
        <text>pyruvate + phosphate + ATP = phosphoenolpyruvate + AMP + diphosphate + H(+)</text>
        <dbReference type="Rhea" id="RHEA:10756"/>
        <dbReference type="ChEBI" id="CHEBI:15361"/>
        <dbReference type="ChEBI" id="CHEBI:15378"/>
        <dbReference type="ChEBI" id="CHEBI:30616"/>
        <dbReference type="ChEBI" id="CHEBI:33019"/>
        <dbReference type="ChEBI" id="CHEBI:43474"/>
        <dbReference type="ChEBI" id="CHEBI:58702"/>
        <dbReference type="ChEBI" id="CHEBI:456215"/>
        <dbReference type="EC" id="2.7.9.1"/>
    </reaction>
</comment>
<feature type="signal peptide" evidence="14">
    <location>
        <begin position="1"/>
        <end position="16"/>
    </location>
</feature>
<dbReference type="Pfam" id="PF00391">
    <property type="entry name" value="PEP-utilizers"/>
    <property type="match status" value="1"/>
</dbReference>
<dbReference type="InterPro" id="IPR015813">
    <property type="entry name" value="Pyrv/PenolPyrv_kinase-like_dom"/>
</dbReference>
<dbReference type="InterPro" id="IPR010121">
    <property type="entry name" value="Pyruvate_phosphate_dikinase"/>
</dbReference>
<keyword evidence="6" id="KW-0547">Nucleotide-binding</keyword>
<dbReference type="EMBL" id="HBIJ01011488">
    <property type="protein sequence ID" value="CAE0367098.1"/>
    <property type="molecule type" value="Transcribed_RNA"/>
</dbReference>
<feature type="binding site" evidence="12">
    <location>
        <position position="834"/>
    </location>
    <ligand>
        <name>substrate</name>
    </ligand>
</feature>
<feature type="binding site" evidence="12">
    <location>
        <position position="686"/>
    </location>
    <ligand>
        <name>substrate</name>
    </ligand>
</feature>
<dbReference type="SUPFAM" id="SSF51621">
    <property type="entry name" value="Phosphoenolpyruvate/pyruvate domain"/>
    <property type="match status" value="1"/>
</dbReference>
<dbReference type="NCBIfam" id="NF004531">
    <property type="entry name" value="PRK05878.1"/>
    <property type="match status" value="1"/>
</dbReference>
<feature type="active site" description="Proton donor" evidence="11">
    <location>
        <position position="899"/>
    </location>
</feature>
<dbReference type="GO" id="GO:0046872">
    <property type="term" value="F:metal ion binding"/>
    <property type="evidence" value="ECO:0007669"/>
    <property type="project" value="UniProtKB-UniRule"/>
</dbReference>
<evidence type="ECO:0000256" key="4">
    <source>
        <dbReference type="ARBA" id="ARBA00022679"/>
    </source>
</evidence>
<evidence type="ECO:0000256" key="9">
    <source>
        <dbReference type="ARBA" id="ARBA00022842"/>
    </source>
</evidence>
<protein>
    <recommendedName>
        <fullName evidence="3 10">Pyruvate, phosphate dikinase</fullName>
        <ecNumber evidence="3 10">2.7.9.1</ecNumber>
    </recommendedName>
</protein>
<dbReference type="EC" id="2.7.9.1" evidence="3 10"/>
<dbReference type="InterPro" id="IPR036637">
    <property type="entry name" value="Phosphohistidine_dom_sf"/>
</dbReference>
<gene>
    <name evidence="18" type="ORF">ALAG00032_LOCUS7847</name>
</gene>
<organism evidence="18">
    <name type="scientific">Aureoumbra lagunensis</name>
    <dbReference type="NCBI Taxonomy" id="44058"/>
    <lineage>
        <taxon>Eukaryota</taxon>
        <taxon>Sar</taxon>
        <taxon>Stramenopiles</taxon>
        <taxon>Ochrophyta</taxon>
        <taxon>Pelagophyceae</taxon>
        <taxon>Pelagomonadales</taxon>
        <taxon>Aureoumbra</taxon>
    </lineage>
</organism>
<dbReference type="GO" id="GO:0050242">
    <property type="term" value="F:pyruvate, phosphate dikinase activity"/>
    <property type="evidence" value="ECO:0007669"/>
    <property type="project" value="UniProtKB-UniRule"/>
</dbReference>
<evidence type="ECO:0000256" key="3">
    <source>
        <dbReference type="ARBA" id="ARBA00011994"/>
    </source>
</evidence>
<evidence type="ECO:0000256" key="13">
    <source>
        <dbReference type="PIRSR" id="PIRSR000853-3"/>
    </source>
</evidence>
<dbReference type="NCBIfam" id="TIGR01828">
    <property type="entry name" value="pyru_phos_dikin"/>
    <property type="match status" value="1"/>
</dbReference>
<evidence type="ECO:0000259" key="16">
    <source>
        <dbReference type="Pfam" id="PF01326"/>
    </source>
</evidence>
<keyword evidence="4" id="KW-0808">Transferase</keyword>
<dbReference type="InterPro" id="IPR013815">
    <property type="entry name" value="ATP_grasp_subdomain_1"/>
</dbReference>
<dbReference type="Gene3D" id="1.20.80.30">
    <property type="match status" value="1"/>
</dbReference>
<feature type="binding site" evidence="13">
    <location>
        <position position="837"/>
    </location>
    <ligand>
        <name>Mg(2+)</name>
        <dbReference type="ChEBI" id="CHEBI:18420"/>
    </ligand>
</feature>
<evidence type="ECO:0000313" key="18">
    <source>
        <dbReference type="EMBL" id="CAE0367098.1"/>
    </source>
</evidence>
<evidence type="ECO:0000256" key="7">
    <source>
        <dbReference type="ARBA" id="ARBA00022777"/>
    </source>
</evidence>
<sequence length="947" mass="104077">MKILVFFLLLFPDAFALVISGNSRVARKMIRVGSVVDKNIEIIKDNIIDQKVKFIYDFGPNKTDGDETMKNLLGGKGANLAAMAKLGLPVPPGFTITTEACLNEENDILLQRQVKDSLERLEVSVGKKFGDISGDFPLLLSVRSGARKSMPGMLDTILNLGLNDETVHALAQATGDDRFAFDCYRRFIAMYSDVVLGISAVDELTLDPFETRLDQVKSKYRLEDDSELGADHLREIIDLYKQVVLEKTGQPFPQDVHEQLWRAIKAVFNSWNNERAKVYRLKYQIPHSWGTACNVQAMVFGNAGENSATGVCFTRSPTTGENVLYGEFLVNAQGEDVVSGARTPLPIANMRHLLPESYQELQRVRIILEKHFLDMQDIEFTIENGNFYCLQTRDGKRTGLAATRIAFEMVQQGLINSKQAVLRVPPDSIVSLLAPSFDNASQDQLVATGLPAGPGAASGHISFTAANADALAQQGKKAILCRIETCPDDVKGMLASEGILTTRGGVSSHAALVARQMGKVAIVGASAIRIDYEKSILTIGDHIFKEGDMISLDGTTGKIYAGAIATQDSEVQRVLNGDLEPDESETYQIFDTIMQWANSYRRLSVRANVDTPEQNNLAVRLGAEGIGLCRTEHMFFSGERLDIVRAMLIAVEANERKQAAMRLLPHQRDDFYQLFISLQGKPITIRLIDPPIHEFLPHDPSAKLNLAERLGLPYDIIQARVANMEEANPMLGHRGVRLGITHPEITKVQAHAIFEAAAQAIAEGVEVNVEVMVPFVAFQEEFDAQANIINRIAQQVMDYRQVQIPYKLGTMIELPRAALTADQIAKSAEFFSFGTNDLTQMCLGMSRDDVGGFLPTYLNNNVLQHNPFSSIDNIGVGALVRIAVEKGKLARPDIKTGICGEHGGDPASIKFFHDVGLDYISCSAPRVPVAILAAAQAAIEEENSNET</sequence>
<evidence type="ECO:0000256" key="2">
    <source>
        <dbReference type="ARBA" id="ARBA00007837"/>
    </source>
</evidence>